<evidence type="ECO:0000313" key="2">
    <source>
        <dbReference type="Proteomes" id="UP000070352"/>
    </source>
</evidence>
<dbReference type="AlphaFoldDB" id="A0A135L1U0"/>
<keyword evidence="2" id="KW-1185">Reference proteome</keyword>
<dbReference type="EMBL" id="LSKU01000001">
    <property type="protein sequence ID" value="KXG42867.1"/>
    <property type="molecule type" value="Genomic_DNA"/>
</dbReference>
<dbReference type="STRING" id="1413211.U473_01600"/>
<name>A0A135L1U0_9BACI</name>
<sequence>MSRRPAPFSPSRVILIILELPNPNNGEGVGNLYKEQALDRRPTFARDFFPKLSAFRKEVMTMPGGRPPKPLQLVQGHRTKAEKAVRAKAESELLTGVTMKESPEVKKILLPTKNLGESKSF</sequence>
<dbReference type="Proteomes" id="UP000070352">
    <property type="component" value="Unassembled WGS sequence"/>
</dbReference>
<accession>A0A135L1U0</accession>
<evidence type="ECO:0000313" key="1">
    <source>
        <dbReference type="EMBL" id="KXG42867.1"/>
    </source>
</evidence>
<reference evidence="1 2" key="1">
    <citation type="submission" date="2016-02" db="EMBL/GenBank/DDBJ databases">
        <title>Draft Genome for Tepidibacillus decaturensis nov. sp. Strain Z9, an Anaerobic, Moderately Thermophilic and Heterotrophic Bacterium from Deep Subsurface of the Illinois Basin, USA.</title>
        <authorList>
            <person name="Dong Y."/>
            <person name="Chang J.Y."/>
            <person name="Sanford R."/>
            <person name="Fouke B.W."/>
        </authorList>
    </citation>
    <scope>NUCLEOTIDE SEQUENCE [LARGE SCALE GENOMIC DNA]</scope>
    <source>
        <strain evidence="1 2">Z9</strain>
    </source>
</reference>
<comment type="caution">
    <text evidence="1">The sequence shown here is derived from an EMBL/GenBank/DDBJ whole genome shotgun (WGS) entry which is preliminary data.</text>
</comment>
<proteinExistence type="predicted"/>
<dbReference type="RefSeq" id="WP_068722722.1">
    <property type="nucleotide sequence ID" value="NZ_LSKU01000001.1"/>
</dbReference>
<gene>
    <name evidence="1" type="ORF">U473_01600</name>
</gene>
<protein>
    <submittedName>
        <fullName evidence="1">Uncharacterized protein</fullName>
    </submittedName>
</protein>
<organism evidence="1 2">
    <name type="scientific">Tepidibacillus decaturensis</name>
    <dbReference type="NCBI Taxonomy" id="1413211"/>
    <lineage>
        <taxon>Bacteria</taxon>
        <taxon>Bacillati</taxon>
        <taxon>Bacillota</taxon>
        <taxon>Bacilli</taxon>
        <taxon>Bacillales</taxon>
        <taxon>Bacillaceae</taxon>
        <taxon>Tepidibacillus</taxon>
    </lineage>
</organism>